<dbReference type="InterPro" id="IPR001789">
    <property type="entry name" value="Sig_transdc_resp-reg_receiver"/>
</dbReference>
<dbReference type="InterPro" id="IPR016032">
    <property type="entry name" value="Sig_transdc_resp-reg_C-effctor"/>
</dbReference>
<dbReference type="PRINTS" id="PR00038">
    <property type="entry name" value="HTHLUXR"/>
</dbReference>
<dbReference type="Gene3D" id="3.40.50.2300">
    <property type="match status" value="1"/>
</dbReference>
<dbReference type="Pfam" id="PF00196">
    <property type="entry name" value="GerE"/>
    <property type="match status" value="1"/>
</dbReference>
<dbReference type="InterPro" id="IPR039420">
    <property type="entry name" value="WalR-like"/>
</dbReference>
<dbReference type="EMBL" id="JABEMB010000029">
    <property type="protein sequence ID" value="NNH05003.1"/>
    <property type="molecule type" value="Genomic_DNA"/>
</dbReference>
<protein>
    <submittedName>
        <fullName evidence="8">Response regulator transcription factor</fullName>
    </submittedName>
</protein>
<dbReference type="CDD" id="cd17535">
    <property type="entry name" value="REC_NarL-like"/>
    <property type="match status" value="1"/>
</dbReference>
<evidence type="ECO:0000256" key="4">
    <source>
        <dbReference type="ARBA" id="ARBA00023163"/>
    </source>
</evidence>
<dbReference type="AlphaFoldDB" id="A0A7Y2Q141"/>
<evidence type="ECO:0000256" key="5">
    <source>
        <dbReference type="PROSITE-ProRule" id="PRU00169"/>
    </source>
</evidence>
<evidence type="ECO:0000259" key="7">
    <source>
        <dbReference type="PROSITE" id="PS50110"/>
    </source>
</evidence>
<accession>A0A7Y2Q141</accession>
<evidence type="ECO:0000313" key="9">
    <source>
        <dbReference type="Proteomes" id="UP000543598"/>
    </source>
</evidence>
<dbReference type="PROSITE" id="PS50043">
    <property type="entry name" value="HTH_LUXR_2"/>
    <property type="match status" value="1"/>
</dbReference>
<keyword evidence="9" id="KW-1185">Reference proteome</keyword>
<keyword evidence="2" id="KW-0805">Transcription regulation</keyword>
<dbReference type="PANTHER" id="PTHR43214:SF24">
    <property type="entry name" value="TRANSCRIPTIONAL REGULATORY PROTEIN NARL-RELATED"/>
    <property type="match status" value="1"/>
</dbReference>
<dbReference type="GO" id="GO:0000160">
    <property type="term" value="P:phosphorelay signal transduction system"/>
    <property type="evidence" value="ECO:0007669"/>
    <property type="project" value="InterPro"/>
</dbReference>
<dbReference type="GO" id="GO:0003677">
    <property type="term" value="F:DNA binding"/>
    <property type="evidence" value="ECO:0007669"/>
    <property type="project" value="UniProtKB-KW"/>
</dbReference>
<comment type="caution">
    <text evidence="8">The sequence shown here is derived from an EMBL/GenBank/DDBJ whole genome shotgun (WGS) entry which is preliminary data.</text>
</comment>
<feature type="domain" description="Response regulatory" evidence="7">
    <location>
        <begin position="6"/>
        <end position="128"/>
    </location>
</feature>
<organism evidence="8 9">
    <name type="scientific">Microbacterium ulmi</name>
    <dbReference type="NCBI Taxonomy" id="179095"/>
    <lineage>
        <taxon>Bacteria</taxon>
        <taxon>Bacillati</taxon>
        <taxon>Actinomycetota</taxon>
        <taxon>Actinomycetes</taxon>
        <taxon>Micrococcales</taxon>
        <taxon>Microbacteriaceae</taxon>
        <taxon>Microbacterium</taxon>
    </lineage>
</organism>
<dbReference type="SUPFAM" id="SSF46894">
    <property type="entry name" value="C-terminal effector domain of the bipartite response regulators"/>
    <property type="match status" value="1"/>
</dbReference>
<evidence type="ECO:0000259" key="6">
    <source>
        <dbReference type="PROSITE" id="PS50043"/>
    </source>
</evidence>
<evidence type="ECO:0000256" key="2">
    <source>
        <dbReference type="ARBA" id="ARBA00023015"/>
    </source>
</evidence>
<dbReference type="InterPro" id="IPR058245">
    <property type="entry name" value="NreC/VraR/RcsB-like_REC"/>
</dbReference>
<gene>
    <name evidence="8" type="ORF">HLA99_14220</name>
</gene>
<evidence type="ECO:0000313" key="8">
    <source>
        <dbReference type="EMBL" id="NNH05003.1"/>
    </source>
</evidence>
<keyword evidence="3" id="KW-0238">DNA-binding</keyword>
<keyword evidence="4" id="KW-0804">Transcription</keyword>
<dbReference type="PROSITE" id="PS00622">
    <property type="entry name" value="HTH_LUXR_1"/>
    <property type="match status" value="1"/>
</dbReference>
<evidence type="ECO:0000256" key="3">
    <source>
        <dbReference type="ARBA" id="ARBA00023125"/>
    </source>
</evidence>
<dbReference type="InterPro" id="IPR011006">
    <property type="entry name" value="CheY-like_superfamily"/>
</dbReference>
<feature type="modified residue" description="4-aspartylphosphate" evidence="5">
    <location>
        <position position="57"/>
    </location>
</feature>
<dbReference type="RefSeq" id="WP_167037513.1">
    <property type="nucleotide sequence ID" value="NZ_BAAANA010000001.1"/>
</dbReference>
<dbReference type="SMART" id="SM00448">
    <property type="entry name" value="REC"/>
    <property type="match status" value="1"/>
</dbReference>
<evidence type="ECO:0000256" key="1">
    <source>
        <dbReference type="ARBA" id="ARBA00022553"/>
    </source>
</evidence>
<dbReference type="Pfam" id="PF00072">
    <property type="entry name" value="Response_reg"/>
    <property type="match status" value="1"/>
</dbReference>
<sequence>MTARLRVVVADDHYLVREGVRRALSVDGAIDVIAVVGDAEELERVVDRELPDAVVTDIRMPPAHGTEGIEAAHRLRGRHPGIGIVVLSQYNDATYAMDLLRSGTAGMAYLLKERIGDPSTLIGAVQTVAAGGSQIDPVVVASLVHAGRASSPLAALSERERDVLGLMAQGRTNGAIAQELHLSESSIEKYASSLFSKLGLSDERHVHRRVAAVLAYLQDQGSARPIETER</sequence>
<proteinExistence type="predicted"/>
<dbReference type="GO" id="GO:0006355">
    <property type="term" value="P:regulation of DNA-templated transcription"/>
    <property type="evidence" value="ECO:0007669"/>
    <property type="project" value="InterPro"/>
</dbReference>
<dbReference type="InterPro" id="IPR000792">
    <property type="entry name" value="Tscrpt_reg_LuxR_C"/>
</dbReference>
<dbReference type="Proteomes" id="UP000543598">
    <property type="component" value="Unassembled WGS sequence"/>
</dbReference>
<feature type="domain" description="HTH luxR-type" evidence="6">
    <location>
        <begin position="149"/>
        <end position="214"/>
    </location>
</feature>
<keyword evidence="1 5" id="KW-0597">Phosphoprotein</keyword>
<dbReference type="PANTHER" id="PTHR43214">
    <property type="entry name" value="TWO-COMPONENT RESPONSE REGULATOR"/>
    <property type="match status" value="1"/>
</dbReference>
<dbReference type="PROSITE" id="PS50110">
    <property type="entry name" value="RESPONSE_REGULATORY"/>
    <property type="match status" value="1"/>
</dbReference>
<dbReference type="SMART" id="SM00421">
    <property type="entry name" value="HTH_LUXR"/>
    <property type="match status" value="1"/>
</dbReference>
<dbReference type="SUPFAM" id="SSF52172">
    <property type="entry name" value="CheY-like"/>
    <property type="match status" value="1"/>
</dbReference>
<reference evidence="8 9" key="1">
    <citation type="submission" date="2020-05" db="EMBL/GenBank/DDBJ databases">
        <title>MicrobeNet Type strains.</title>
        <authorList>
            <person name="Nicholson A.C."/>
        </authorList>
    </citation>
    <scope>NUCLEOTIDE SEQUENCE [LARGE SCALE GENOMIC DNA]</scope>
    <source>
        <strain evidence="8 9">JCM 14282</strain>
    </source>
</reference>
<name>A0A7Y2Q141_9MICO</name>
<dbReference type="CDD" id="cd06170">
    <property type="entry name" value="LuxR_C_like"/>
    <property type="match status" value="1"/>
</dbReference>